<dbReference type="UniPathway" id="UPA00074">
    <property type="reaction ID" value="UER00131"/>
</dbReference>
<sequence>MTTTITSTSFDDLPLLNRGKVRDLYAVPGADDQLLMVATDRISAFDVVLPAGIPGKGQLLTSLSLEWFRLIEPIIPNHLITADVDAMPPAIKKHADVLRGRTMLVKKAHVVPIEAIVRSYLSGSAWKEYKVKGSIHGIELPKGLVESDKLSNVMFTPSTKAEAGEKDMNLHPDEAAKLIGVELCALIAEKAIEIFNFASKHAAERGLILADTKFEFGLLPATHEGQSLKERLILVDEVLTPDSSRFWEAKLYKPGQAQTSFDKQYLRDFLLKREKEGIPYNSAIPDDIIEGIRTKYAEALQRLTGPPTEAV</sequence>
<dbReference type="GO" id="GO:0004639">
    <property type="term" value="F:phosphoribosylaminoimidazolesuccinocarboxamide synthase activity"/>
    <property type="evidence" value="ECO:0007669"/>
    <property type="project" value="UniProtKB-EC"/>
</dbReference>
<dbReference type="PANTHER" id="PTHR43700:SF1">
    <property type="entry name" value="PHOSPHORIBOSYLAMINOIMIDAZOLE-SUCCINOCARBOXAMIDE SYNTHASE"/>
    <property type="match status" value="1"/>
</dbReference>
<evidence type="ECO:0000256" key="2">
    <source>
        <dbReference type="ARBA" id="ARBA00010190"/>
    </source>
</evidence>
<protein>
    <recommendedName>
        <fullName evidence="4">Phosphoribosylaminoimidazole-succinocarboxamide synthase</fullName>
        <ecNumber evidence="3">6.3.2.6</ecNumber>
    </recommendedName>
    <alternativeName>
        <fullName evidence="9">SAICAR synthetase</fullName>
    </alternativeName>
</protein>
<dbReference type="FunFam" id="3.30.470.20:FF:000015">
    <property type="entry name" value="Phosphoribosylaminoimidazole-succinocarboxamide synthase"/>
    <property type="match status" value="1"/>
</dbReference>
<evidence type="ECO:0000313" key="12">
    <source>
        <dbReference type="Proteomes" id="UP000076842"/>
    </source>
</evidence>
<evidence type="ECO:0000256" key="1">
    <source>
        <dbReference type="ARBA" id="ARBA00004672"/>
    </source>
</evidence>
<dbReference type="InParanoid" id="A0A165K9C6"/>
<evidence type="ECO:0000259" key="10">
    <source>
        <dbReference type="Pfam" id="PF01259"/>
    </source>
</evidence>
<keyword evidence="7" id="KW-0658">Purine biosynthesis</keyword>
<dbReference type="EC" id="6.3.2.6" evidence="3"/>
<evidence type="ECO:0000256" key="3">
    <source>
        <dbReference type="ARBA" id="ARBA00012217"/>
    </source>
</evidence>
<dbReference type="GO" id="GO:0005737">
    <property type="term" value="C:cytoplasm"/>
    <property type="evidence" value="ECO:0007669"/>
    <property type="project" value="TreeGrafter"/>
</dbReference>
<comment type="similarity">
    <text evidence="2">Belongs to the SAICAR synthetase family.</text>
</comment>
<feature type="domain" description="SAICAR synthetase/ADE2 N-terminal" evidence="10">
    <location>
        <begin position="16"/>
        <end position="274"/>
    </location>
</feature>
<dbReference type="NCBIfam" id="NF010568">
    <property type="entry name" value="PRK13961.1"/>
    <property type="match status" value="1"/>
</dbReference>
<evidence type="ECO:0000256" key="9">
    <source>
        <dbReference type="ARBA" id="ARBA00030409"/>
    </source>
</evidence>
<dbReference type="OrthoDB" id="9991235at2759"/>
<dbReference type="Gene3D" id="3.30.470.20">
    <property type="entry name" value="ATP-grasp fold, B domain"/>
    <property type="match status" value="1"/>
</dbReference>
<dbReference type="InterPro" id="IPR001636">
    <property type="entry name" value="SAICAR_synth"/>
</dbReference>
<evidence type="ECO:0000256" key="8">
    <source>
        <dbReference type="ARBA" id="ARBA00022840"/>
    </source>
</evidence>
<evidence type="ECO:0000256" key="4">
    <source>
        <dbReference type="ARBA" id="ARBA00016460"/>
    </source>
</evidence>
<dbReference type="GO" id="GO:0006189">
    <property type="term" value="P:'de novo' IMP biosynthetic process"/>
    <property type="evidence" value="ECO:0007669"/>
    <property type="project" value="UniProtKB-UniPathway"/>
</dbReference>
<dbReference type="Gene3D" id="3.30.200.20">
    <property type="entry name" value="Phosphorylase Kinase, domain 1"/>
    <property type="match status" value="1"/>
</dbReference>
<accession>A0A165K9C6</accession>
<dbReference type="AlphaFoldDB" id="A0A165K9C6"/>
<keyword evidence="12" id="KW-1185">Reference proteome</keyword>
<dbReference type="NCBIfam" id="TIGR00081">
    <property type="entry name" value="purC"/>
    <property type="match status" value="1"/>
</dbReference>
<keyword evidence="5" id="KW-0436">Ligase</keyword>
<evidence type="ECO:0000313" key="11">
    <source>
        <dbReference type="EMBL" id="KZT62848.1"/>
    </source>
</evidence>
<name>A0A165K9C6_9BASI</name>
<dbReference type="PROSITE" id="PS01057">
    <property type="entry name" value="SAICAR_SYNTHETASE_1"/>
    <property type="match status" value="1"/>
</dbReference>
<evidence type="ECO:0000256" key="6">
    <source>
        <dbReference type="ARBA" id="ARBA00022741"/>
    </source>
</evidence>
<dbReference type="HAMAP" id="MF_00137">
    <property type="entry name" value="SAICAR_synth"/>
    <property type="match status" value="1"/>
</dbReference>
<reference evidence="11 12" key="1">
    <citation type="journal article" date="2016" name="Mol. Biol. Evol.">
        <title>Comparative Genomics of Early-Diverging Mushroom-Forming Fungi Provides Insights into the Origins of Lignocellulose Decay Capabilities.</title>
        <authorList>
            <person name="Nagy L.G."/>
            <person name="Riley R."/>
            <person name="Tritt A."/>
            <person name="Adam C."/>
            <person name="Daum C."/>
            <person name="Floudas D."/>
            <person name="Sun H."/>
            <person name="Yadav J.S."/>
            <person name="Pangilinan J."/>
            <person name="Larsson K.H."/>
            <person name="Matsuura K."/>
            <person name="Barry K."/>
            <person name="Labutti K."/>
            <person name="Kuo R."/>
            <person name="Ohm R.A."/>
            <person name="Bhattacharya S.S."/>
            <person name="Shirouzu T."/>
            <person name="Yoshinaga Y."/>
            <person name="Martin F.M."/>
            <person name="Grigoriev I.V."/>
            <person name="Hibbett D.S."/>
        </authorList>
    </citation>
    <scope>NUCLEOTIDE SEQUENCE [LARGE SCALE GENOMIC DNA]</scope>
    <source>
        <strain evidence="11 12">HHB12733</strain>
    </source>
</reference>
<dbReference type="CDD" id="cd01414">
    <property type="entry name" value="SAICAR_synt_Sc"/>
    <property type="match status" value="1"/>
</dbReference>
<evidence type="ECO:0000256" key="7">
    <source>
        <dbReference type="ARBA" id="ARBA00022755"/>
    </source>
</evidence>
<gene>
    <name evidence="11" type="ORF">CALCODRAFT_445324</name>
</gene>
<comment type="pathway">
    <text evidence="1">Purine metabolism; IMP biosynthesis via de novo pathway; 5-amino-1-(5-phospho-D-ribosyl)imidazole-4-carboxamide from 5-amino-1-(5-phospho-D-ribosyl)imidazole-4-carboxylate: step 1/2.</text>
</comment>
<organism evidence="11 12">
    <name type="scientific">Calocera cornea HHB12733</name>
    <dbReference type="NCBI Taxonomy" id="1353952"/>
    <lineage>
        <taxon>Eukaryota</taxon>
        <taxon>Fungi</taxon>
        <taxon>Dikarya</taxon>
        <taxon>Basidiomycota</taxon>
        <taxon>Agaricomycotina</taxon>
        <taxon>Dacrymycetes</taxon>
        <taxon>Dacrymycetales</taxon>
        <taxon>Dacrymycetaceae</taxon>
        <taxon>Calocera</taxon>
    </lineage>
</organism>
<dbReference type="Pfam" id="PF01259">
    <property type="entry name" value="SAICAR_synt"/>
    <property type="match status" value="1"/>
</dbReference>
<evidence type="ECO:0000256" key="5">
    <source>
        <dbReference type="ARBA" id="ARBA00022598"/>
    </source>
</evidence>
<keyword evidence="8" id="KW-0067">ATP-binding</keyword>
<dbReference type="PANTHER" id="PTHR43700">
    <property type="entry name" value="PHOSPHORIBOSYLAMINOIMIDAZOLE-SUCCINOCARBOXAMIDE SYNTHASE"/>
    <property type="match status" value="1"/>
</dbReference>
<dbReference type="PROSITE" id="PS01058">
    <property type="entry name" value="SAICAR_SYNTHETASE_2"/>
    <property type="match status" value="1"/>
</dbReference>
<dbReference type="InterPro" id="IPR028923">
    <property type="entry name" value="SAICAR_synt/ADE2_N"/>
</dbReference>
<dbReference type="STRING" id="1353952.A0A165K9C6"/>
<dbReference type="GO" id="GO:0005524">
    <property type="term" value="F:ATP binding"/>
    <property type="evidence" value="ECO:0007669"/>
    <property type="project" value="UniProtKB-KW"/>
</dbReference>
<dbReference type="FunCoup" id="A0A165K9C6">
    <property type="interactions" value="354"/>
</dbReference>
<dbReference type="SUPFAM" id="SSF56104">
    <property type="entry name" value="SAICAR synthase-like"/>
    <property type="match status" value="1"/>
</dbReference>
<dbReference type="InterPro" id="IPR018236">
    <property type="entry name" value="SAICAR_synthetase_CS"/>
</dbReference>
<dbReference type="Proteomes" id="UP000076842">
    <property type="component" value="Unassembled WGS sequence"/>
</dbReference>
<dbReference type="EMBL" id="KV423914">
    <property type="protein sequence ID" value="KZT62848.1"/>
    <property type="molecule type" value="Genomic_DNA"/>
</dbReference>
<proteinExistence type="inferred from homology"/>
<keyword evidence="6" id="KW-0547">Nucleotide-binding</keyword>